<evidence type="ECO:0000256" key="2">
    <source>
        <dbReference type="ARBA" id="ARBA00022723"/>
    </source>
</evidence>
<evidence type="ECO:0000256" key="6">
    <source>
        <dbReference type="SAM" id="SignalP"/>
    </source>
</evidence>
<feature type="chain" id="PRO_5043340877" evidence="6">
    <location>
        <begin position="20"/>
        <end position="554"/>
    </location>
</feature>
<reference evidence="7 8" key="1">
    <citation type="submission" date="2024-03" db="EMBL/GenBank/DDBJ databases">
        <title>The Acrasis kona genome and developmental transcriptomes reveal deep origins of eukaryotic multicellular pathways.</title>
        <authorList>
            <person name="Sheikh S."/>
            <person name="Fu C.-J."/>
            <person name="Brown M.W."/>
            <person name="Baldauf S.L."/>
        </authorList>
    </citation>
    <scope>NUCLEOTIDE SEQUENCE [LARGE SCALE GENOMIC DNA]</scope>
    <source>
        <strain evidence="7 8">ATCC MYA-3509</strain>
    </source>
</reference>
<dbReference type="EMBL" id="JAOPGA020001587">
    <property type="protein sequence ID" value="KAL0489678.1"/>
    <property type="molecule type" value="Genomic_DNA"/>
</dbReference>
<dbReference type="InterPro" id="IPR036188">
    <property type="entry name" value="FAD/NAD-bd_sf"/>
</dbReference>
<dbReference type="Pfam" id="PF12831">
    <property type="entry name" value="FAD_oxidored"/>
    <property type="match status" value="2"/>
</dbReference>
<keyword evidence="1" id="KW-0004">4Fe-4S</keyword>
<accession>A0AAW2ZIJ4</accession>
<dbReference type="Proteomes" id="UP001431209">
    <property type="component" value="Unassembled WGS sequence"/>
</dbReference>
<keyword evidence="8" id="KW-1185">Reference proteome</keyword>
<proteinExistence type="predicted"/>
<keyword evidence="6" id="KW-0732">Signal</keyword>
<protein>
    <submittedName>
        <fullName evidence="7">3-methyl-2-oxobutanoate hydroxymethyltransferase</fullName>
    </submittedName>
</protein>
<keyword evidence="4" id="KW-0408">Iron</keyword>
<dbReference type="AlphaFoldDB" id="A0AAW2ZIJ4"/>
<sequence>MKCLILIYLLAIFVSTAYTLRITDCQVVILGGSTAAFSAAVASASDGVKTCLIEPVDWVGGQMTLSVPAIDFSHGEYRKGNRTFPLRKYSTMKENNTPSFYEAIHLSPDTGKCWVSPTCYLPKVMLDKAFNPMEKALSATLRVFRNSVIKRAKVEGDTIKEITVIQRTPKASTKCDGYDKLLHESLDDWYSESESSRFNKQVLTFSDAGVFMDASEWGELLAVTNAPYLQGIAEKFDGDTSGQGDSVCGQETTFTFGQRITNDTVKEEPNPYPVEHPEHYGFRSDRKWERVWTYRRLKAPKWSSKAQIGDITSQNVDEGNDYPFGYLFMSKEDALKSVQRDEWMGGVNIETIRGAELLAVGWHYWFKNQSSTTWGDRLSLAKEVTGTCHGLSKVPYIRDTRRSIGIDDFVIKIENLIGDFTISPVAHVFYDRVAIGNYPCDIHHMKICKYPPHMKKYDTLPFFIPFRAMTNKAFKNLIVAGKTMAQSFMSNSAVRLHPIEWSSGTAAGISASFMIKNNIKSTREVLDRIKDLQQVVAKYTPIKWNIEGKYYPQE</sequence>
<comment type="caution">
    <text evidence="7">The sequence shown here is derived from an EMBL/GenBank/DDBJ whole genome shotgun (WGS) entry which is preliminary data.</text>
</comment>
<keyword evidence="2" id="KW-0479">Metal-binding</keyword>
<evidence type="ECO:0000313" key="7">
    <source>
        <dbReference type="EMBL" id="KAL0489678.1"/>
    </source>
</evidence>
<dbReference type="PANTHER" id="PTHR43498:SF1">
    <property type="entry name" value="COB--COM HETERODISULFIDE REDUCTASE IRON-SULFUR SUBUNIT A"/>
    <property type="match status" value="1"/>
</dbReference>
<dbReference type="GO" id="GO:0016491">
    <property type="term" value="F:oxidoreductase activity"/>
    <property type="evidence" value="ECO:0007669"/>
    <property type="project" value="UniProtKB-KW"/>
</dbReference>
<dbReference type="GO" id="GO:0051539">
    <property type="term" value="F:4 iron, 4 sulfur cluster binding"/>
    <property type="evidence" value="ECO:0007669"/>
    <property type="project" value="UniProtKB-KW"/>
</dbReference>
<keyword evidence="5" id="KW-0411">Iron-sulfur</keyword>
<evidence type="ECO:0000313" key="8">
    <source>
        <dbReference type="Proteomes" id="UP001431209"/>
    </source>
</evidence>
<dbReference type="PANTHER" id="PTHR43498">
    <property type="entry name" value="FERREDOXIN:COB-COM HETERODISULFIDE REDUCTASE SUBUNIT A"/>
    <property type="match status" value="1"/>
</dbReference>
<organism evidence="7 8">
    <name type="scientific">Acrasis kona</name>
    <dbReference type="NCBI Taxonomy" id="1008807"/>
    <lineage>
        <taxon>Eukaryota</taxon>
        <taxon>Discoba</taxon>
        <taxon>Heterolobosea</taxon>
        <taxon>Tetramitia</taxon>
        <taxon>Eutetramitia</taxon>
        <taxon>Acrasidae</taxon>
        <taxon>Acrasis</taxon>
    </lineage>
</organism>
<gene>
    <name evidence="7" type="ORF">AKO1_009117</name>
</gene>
<dbReference type="SUPFAM" id="SSF51905">
    <property type="entry name" value="FAD/NAD(P)-binding domain"/>
    <property type="match status" value="1"/>
</dbReference>
<evidence type="ECO:0000256" key="3">
    <source>
        <dbReference type="ARBA" id="ARBA00023002"/>
    </source>
</evidence>
<evidence type="ECO:0000256" key="4">
    <source>
        <dbReference type="ARBA" id="ARBA00023004"/>
    </source>
</evidence>
<feature type="signal peptide" evidence="6">
    <location>
        <begin position="1"/>
        <end position="19"/>
    </location>
</feature>
<dbReference type="InterPro" id="IPR039650">
    <property type="entry name" value="HdrA-like"/>
</dbReference>
<evidence type="ECO:0000256" key="1">
    <source>
        <dbReference type="ARBA" id="ARBA00022485"/>
    </source>
</evidence>
<name>A0AAW2ZIJ4_9EUKA</name>
<evidence type="ECO:0000256" key="5">
    <source>
        <dbReference type="ARBA" id="ARBA00023014"/>
    </source>
</evidence>
<dbReference type="GO" id="GO:0046872">
    <property type="term" value="F:metal ion binding"/>
    <property type="evidence" value="ECO:0007669"/>
    <property type="project" value="UniProtKB-KW"/>
</dbReference>
<keyword evidence="3" id="KW-0560">Oxidoreductase</keyword>